<protein>
    <recommendedName>
        <fullName evidence="3">SsrA-binding protein</fullName>
    </recommendedName>
    <alternativeName>
        <fullName evidence="3">Small protein B</fullName>
    </alternativeName>
</protein>
<dbReference type="NCBIfam" id="NF003843">
    <property type="entry name" value="PRK05422.1"/>
    <property type="match status" value="1"/>
</dbReference>
<evidence type="ECO:0000256" key="1">
    <source>
        <dbReference type="ARBA" id="ARBA00022490"/>
    </source>
</evidence>
<reference evidence="4 5" key="1">
    <citation type="journal article" date="2016" name="Nat. Commun.">
        <title>Thousands of microbial genomes shed light on interconnected biogeochemical processes in an aquifer system.</title>
        <authorList>
            <person name="Anantharaman K."/>
            <person name="Brown C.T."/>
            <person name="Hug L.A."/>
            <person name="Sharon I."/>
            <person name="Castelle C.J."/>
            <person name="Probst A.J."/>
            <person name="Thomas B.C."/>
            <person name="Singh A."/>
            <person name="Wilkins M.J."/>
            <person name="Karaoz U."/>
            <person name="Brodie E.L."/>
            <person name="Williams K.H."/>
            <person name="Hubbard S.S."/>
            <person name="Banfield J.F."/>
        </authorList>
    </citation>
    <scope>NUCLEOTIDE SEQUENCE [LARGE SCALE GENOMIC DNA]</scope>
</reference>
<gene>
    <name evidence="3" type="primary">smpB</name>
    <name evidence="4" type="ORF">A2261_00780</name>
</gene>
<dbReference type="Proteomes" id="UP000177803">
    <property type="component" value="Unassembled WGS sequence"/>
</dbReference>
<evidence type="ECO:0000256" key="3">
    <source>
        <dbReference type="HAMAP-Rule" id="MF_00023"/>
    </source>
</evidence>
<comment type="caution">
    <text evidence="4">The sequence shown here is derived from an EMBL/GenBank/DDBJ whole genome shotgun (WGS) entry which is preliminary data.</text>
</comment>
<dbReference type="PROSITE" id="PS01317">
    <property type="entry name" value="SSRP"/>
    <property type="match status" value="1"/>
</dbReference>
<dbReference type="SUPFAM" id="SSF74982">
    <property type="entry name" value="Small protein B (SmpB)"/>
    <property type="match status" value="1"/>
</dbReference>
<evidence type="ECO:0000313" key="4">
    <source>
        <dbReference type="EMBL" id="OGH84423.1"/>
    </source>
</evidence>
<accession>A0A1F6NKX7</accession>
<name>A0A1F6NKX7_9BACT</name>
<dbReference type="Pfam" id="PF01668">
    <property type="entry name" value="SmpB"/>
    <property type="match status" value="1"/>
</dbReference>
<dbReference type="GO" id="GO:0003723">
    <property type="term" value="F:RNA binding"/>
    <property type="evidence" value="ECO:0007669"/>
    <property type="project" value="UniProtKB-UniRule"/>
</dbReference>
<dbReference type="InterPro" id="IPR023620">
    <property type="entry name" value="SmpB"/>
</dbReference>
<comment type="similarity">
    <text evidence="3">Belongs to the SmpB family.</text>
</comment>
<keyword evidence="2 3" id="KW-0694">RNA-binding</keyword>
<dbReference type="InterPro" id="IPR000037">
    <property type="entry name" value="SsrA-bd_prot"/>
</dbReference>
<dbReference type="GO" id="GO:0005829">
    <property type="term" value="C:cytosol"/>
    <property type="evidence" value="ECO:0007669"/>
    <property type="project" value="TreeGrafter"/>
</dbReference>
<dbReference type="PANTHER" id="PTHR30308:SF2">
    <property type="entry name" value="SSRA-BINDING PROTEIN"/>
    <property type="match status" value="1"/>
</dbReference>
<comment type="subcellular location">
    <subcellularLocation>
        <location evidence="3">Cytoplasm</location>
    </subcellularLocation>
    <text evidence="3">The tmRNA-SmpB complex associates with stalled 70S ribosomes.</text>
</comment>
<dbReference type="AlphaFoldDB" id="A0A1F6NKX7"/>
<dbReference type="PANTHER" id="PTHR30308">
    <property type="entry name" value="TMRNA-BINDING COMPONENT OF TRANS-TRANSLATION TAGGING COMPLEX"/>
    <property type="match status" value="1"/>
</dbReference>
<dbReference type="Gene3D" id="2.40.280.10">
    <property type="match status" value="1"/>
</dbReference>
<evidence type="ECO:0000313" key="5">
    <source>
        <dbReference type="Proteomes" id="UP000177803"/>
    </source>
</evidence>
<proteinExistence type="inferred from homology"/>
<dbReference type="EMBL" id="MFQR01000022">
    <property type="protein sequence ID" value="OGH84423.1"/>
    <property type="molecule type" value="Genomic_DNA"/>
</dbReference>
<dbReference type="HAMAP" id="MF_00023">
    <property type="entry name" value="SmpB"/>
    <property type="match status" value="1"/>
</dbReference>
<keyword evidence="1 3" id="KW-0963">Cytoplasm</keyword>
<dbReference type="CDD" id="cd09294">
    <property type="entry name" value="SmpB"/>
    <property type="match status" value="1"/>
</dbReference>
<dbReference type="GO" id="GO:0070930">
    <property type="term" value="P:trans-translation-dependent protein tagging"/>
    <property type="evidence" value="ECO:0007669"/>
    <property type="project" value="TreeGrafter"/>
</dbReference>
<comment type="function">
    <text evidence="3">Required for rescue of stalled ribosomes mediated by trans-translation. Binds to transfer-messenger RNA (tmRNA), required for stable association of tmRNA with ribosomes. tmRNA and SmpB together mimic tRNA shape, replacing the anticodon stem-loop with SmpB. tmRNA is encoded by the ssrA gene; the 2 termini fold to resemble tRNA(Ala) and it encodes a 'tag peptide', a short internal open reading frame. During trans-translation Ala-aminoacylated tmRNA acts like a tRNA, entering the A-site of stalled ribosomes, displacing the stalled mRNA. The ribosome then switches to translate the ORF on the tmRNA; the nascent peptide is terminated with the 'tag peptide' encoded by the tmRNA and targeted for degradation. The ribosome is freed to recommence translation, which seems to be the essential function of trans-translation.</text>
</comment>
<dbReference type="NCBIfam" id="TIGR00086">
    <property type="entry name" value="smpB"/>
    <property type="match status" value="1"/>
</dbReference>
<dbReference type="GO" id="GO:0070929">
    <property type="term" value="P:trans-translation"/>
    <property type="evidence" value="ECO:0007669"/>
    <property type="project" value="UniProtKB-UniRule"/>
</dbReference>
<sequence>MTQLAVNKKALFDYEILEKYEAGLVLSGQEVKSVRSGHMSLKGAYVTFHNGEALLTGAHITRYKPAGPLPDYDPERSRKILLKAREVRYLQGKTQEKGLTIIPVSVYTKNHFIKVEIAVGQGRHKYDKREVIKKRDTEREMKRSLKF</sequence>
<dbReference type="InterPro" id="IPR020081">
    <property type="entry name" value="SsrA-bd_prot_CS"/>
</dbReference>
<evidence type="ECO:0000256" key="2">
    <source>
        <dbReference type="ARBA" id="ARBA00022884"/>
    </source>
</evidence>
<organism evidence="4 5">
    <name type="scientific">Candidatus Magasanikbacteria bacterium RIFOXYA2_FULL_44_8</name>
    <dbReference type="NCBI Taxonomy" id="1798696"/>
    <lineage>
        <taxon>Bacteria</taxon>
        <taxon>Candidatus Magasanikiibacteriota</taxon>
    </lineage>
</organism>